<feature type="chain" id="PRO_5046549242" evidence="1">
    <location>
        <begin position="18"/>
        <end position="163"/>
    </location>
</feature>
<evidence type="ECO:0000259" key="2">
    <source>
        <dbReference type="Pfam" id="PF07589"/>
    </source>
</evidence>
<organism evidence="3 4">
    <name type="scientific">Paracraurococcus lichenis</name>
    <dbReference type="NCBI Taxonomy" id="3064888"/>
    <lineage>
        <taxon>Bacteria</taxon>
        <taxon>Pseudomonadati</taxon>
        <taxon>Pseudomonadota</taxon>
        <taxon>Alphaproteobacteria</taxon>
        <taxon>Acetobacterales</taxon>
        <taxon>Roseomonadaceae</taxon>
        <taxon>Paracraurococcus</taxon>
    </lineage>
</organism>
<feature type="domain" description="Ice-binding protein C-terminal" evidence="2">
    <location>
        <begin position="138"/>
        <end position="161"/>
    </location>
</feature>
<evidence type="ECO:0000313" key="3">
    <source>
        <dbReference type="EMBL" id="MDO9709273.1"/>
    </source>
</evidence>
<gene>
    <name evidence="3" type="ORF">Q7A36_13055</name>
</gene>
<dbReference type="InterPro" id="IPR022472">
    <property type="entry name" value="VPLPA-CTERM"/>
</dbReference>
<evidence type="ECO:0000313" key="4">
    <source>
        <dbReference type="Proteomes" id="UP001243009"/>
    </source>
</evidence>
<comment type="caution">
    <text evidence="3">The sequence shown here is derived from an EMBL/GenBank/DDBJ whole genome shotgun (WGS) entry which is preliminary data.</text>
</comment>
<dbReference type="Pfam" id="PF07589">
    <property type="entry name" value="PEP-CTERM"/>
    <property type="match status" value="1"/>
</dbReference>
<reference evidence="3 4" key="1">
    <citation type="submission" date="2023-08" db="EMBL/GenBank/DDBJ databases">
        <title>The draft genome sequence of Paracraurococcus sp. LOR1-02.</title>
        <authorList>
            <person name="Kingkaew E."/>
            <person name="Tanasupawat S."/>
        </authorList>
    </citation>
    <scope>NUCLEOTIDE SEQUENCE [LARGE SCALE GENOMIC DNA]</scope>
    <source>
        <strain evidence="3 4">LOR1-02</strain>
    </source>
</reference>
<name>A0ABT9DZD9_9PROT</name>
<protein>
    <submittedName>
        <fullName evidence="3">VPLPA-CTERM sorting domain-containing protein</fullName>
    </submittedName>
</protein>
<dbReference type="NCBIfam" id="TIGR03370">
    <property type="entry name" value="VPLPA-CTERM"/>
    <property type="match status" value="1"/>
</dbReference>
<sequence>MSASRLALLLAAGLAIAAPAAAGTITYQFEGLCTACSTAAGHDVFARATLTLQDSYVLGDPLAPSFVSFHYDGTNLLGAFTITPVDSTPVLGHFETIPGPALMSIDDRYGNYFETRLTGVWDAGGSAAVSGTLGTWSAVPEPAAFTLLLGGLAGLAATRRRKA</sequence>
<dbReference type="Proteomes" id="UP001243009">
    <property type="component" value="Unassembled WGS sequence"/>
</dbReference>
<dbReference type="RefSeq" id="WP_305104141.1">
    <property type="nucleotide sequence ID" value="NZ_JAUTWS010000011.1"/>
</dbReference>
<proteinExistence type="predicted"/>
<dbReference type="InterPro" id="IPR013424">
    <property type="entry name" value="Ice-binding_C"/>
</dbReference>
<feature type="signal peptide" evidence="1">
    <location>
        <begin position="1"/>
        <end position="17"/>
    </location>
</feature>
<dbReference type="NCBIfam" id="TIGR02595">
    <property type="entry name" value="PEP_CTERM"/>
    <property type="match status" value="1"/>
</dbReference>
<evidence type="ECO:0000256" key="1">
    <source>
        <dbReference type="SAM" id="SignalP"/>
    </source>
</evidence>
<accession>A0ABT9DZD9</accession>
<keyword evidence="4" id="KW-1185">Reference proteome</keyword>
<keyword evidence="1" id="KW-0732">Signal</keyword>
<dbReference type="EMBL" id="JAUTWS010000011">
    <property type="protein sequence ID" value="MDO9709273.1"/>
    <property type="molecule type" value="Genomic_DNA"/>
</dbReference>